<keyword evidence="3" id="KW-0012">Acyltransferase</keyword>
<dbReference type="GeneID" id="78464784"/>
<dbReference type="PROSITE" id="PS51186">
    <property type="entry name" value="GNAT"/>
    <property type="match status" value="1"/>
</dbReference>
<dbReference type="EMBL" id="JBEOQB010000004">
    <property type="protein sequence ID" value="MEZ0452959.1"/>
    <property type="molecule type" value="Genomic_DNA"/>
</dbReference>
<dbReference type="RefSeq" id="WP_028069570.1">
    <property type="nucleotide sequence ID" value="NZ_CP158797.1"/>
</dbReference>
<dbReference type="GO" id="GO:0016747">
    <property type="term" value="F:acyltransferase activity, transferring groups other than amino-acyl groups"/>
    <property type="evidence" value="ECO:0007669"/>
    <property type="project" value="InterPro"/>
</dbReference>
<accession>A0A4V6KUZ6</accession>
<dbReference type="STRING" id="1123265.GCA_000686625_02416"/>
<dbReference type="CDD" id="cd04301">
    <property type="entry name" value="NAT_SF"/>
    <property type="match status" value="1"/>
</dbReference>
<evidence type="ECO:0000259" key="1">
    <source>
        <dbReference type="PROSITE" id="PS51186"/>
    </source>
</evidence>
<dbReference type="InterPro" id="IPR031165">
    <property type="entry name" value="GNAT_YJDJ"/>
</dbReference>
<feature type="domain" description="N-acetyltransferase" evidence="2">
    <location>
        <begin position="6"/>
        <end position="93"/>
    </location>
</feature>
<dbReference type="Gene3D" id="3.40.630.30">
    <property type="match status" value="1"/>
</dbReference>
<dbReference type="Pfam" id="PF14542">
    <property type="entry name" value="Acetyltransf_CG"/>
    <property type="match status" value="1"/>
</dbReference>
<evidence type="ECO:0000259" key="2">
    <source>
        <dbReference type="PROSITE" id="PS51729"/>
    </source>
</evidence>
<dbReference type="InterPro" id="IPR000182">
    <property type="entry name" value="GNAT_dom"/>
</dbReference>
<dbReference type="PROSITE" id="PS51729">
    <property type="entry name" value="GNAT_YJDJ"/>
    <property type="match status" value="1"/>
</dbReference>
<protein>
    <submittedName>
        <fullName evidence="4">Acetyltransferase (GNAT) family</fullName>
    </submittedName>
    <submittedName>
        <fullName evidence="3">GNAT family N-acetyltransferase</fullName>
        <ecNumber evidence="3">2.3.1.-</ecNumber>
    </submittedName>
</protein>
<dbReference type="SUPFAM" id="SSF55729">
    <property type="entry name" value="Acyl-CoA N-acyltransferases (Nat)"/>
    <property type="match status" value="1"/>
</dbReference>
<dbReference type="KEGG" id="stha:NCTC11429_04172"/>
<dbReference type="InterPro" id="IPR045057">
    <property type="entry name" value="Gcn5-rel_NAT"/>
</dbReference>
<feature type="domain" description="N-acetyltransferase" evidence="1">
    <location>
        <begin position="1"/>
        <end position="93"/>
    </location>
</feature>
<name>A0A4V6KUZ6_9SPHI</name>
<proteinExistence type="predicted"/>
<reference evidence="3 6" key="2">
    <citation type="submission" date="2024-06" db="EMBL/GenBank/DDBJ databases">
        <title>Soil Sphingobacterium thalpophilum.</title>
        <authorList>
            <person name="Yang J."/>
            <person name="Li J."/>
        </authorList>
    </citation>
    <scope>NUCLEOTIDE SEQUENCE [LARGE SCALE GENOMIC DNA]</scope>
    <source>
        <strain evidence="3 6">22g91tb</strain>
    </source>
</reference>
<keyword evidence="4" id="KW-0808">Transferase</keyword>
<dbReference type="PANTHER" id="PTHR31435">
    <property type="entry name" value="PROTEIN NATD1"/>
    <property type="match status" value="1"/>
</dbReference>
<keyword evidence="6" id="KW-1185">Reference proteome</keyword>
<dbReference type="InterPro" id="IPR016181">
    <property type="entry name" value="Acyl_CoA_acyltransferase"/>
</dbReference>
<dbReference type="PANTHER" id="PTHR31435:SF10">
    <property type="entry name" value="BSR4717 PROTEIN"/>
    <property type="match status" value="1"/>
</dbReference>
<evidence type="ECO:0000313" key="5">
    <source>
        <dbReference type="Proteomes" id="UP000308196"/>
    </source>
</evidence>
<evidence type="ECO:0000313" key="6">
    <source>
        <dbReference type="Proteomes" id="UP001566204"/>
    </source>
</evidence>
<dbReference type="Proteomes" id="UP000308196">
    <property type="component" value="Chromosome"/>
</dbReference>
<dbReference type="AlphaFoldDB" id="A0A4V6KUZ6"/>
<evidence type="ECO:0000313" key="4">
    <source>
        <dbReference type="EMBL" id="VTR50738.1"/>
    </source>
</evidence>
<evidence type="ECO:0000313" key="3">
    <source>
        <dbReference type="EMBL" id="MEZ0452959.1"/>
    </source>
</evidence>
<reference evidence="4 5" key="1">
    <citation type="submission" date="2019-05" db="EMBL/GenBank/DDBJ databases">
        <authorList>
            <consortium name="Pathogen Informatics"/>
        </authorList>
    </citation>
    <scope>NUCLEOTIDE SEQUENCE [LARGE SCALE GENOMIC DNA]</scope>
    <source>
        <strain evidence="4 5">NCTC11429</strain>
    </source>
</reference>
<organism evidence="4 5">
    <name type="scientific">Sphingobacterium thalpophilum</name>
    <dbReference type="NCBI Taxonomy" id="259"/>
    <lineage>
        <taxon>Bacteria</taxon>
        <taxon>Pseudomonadati</taxon>
        <taxon>Bacteroidota</taxon>
        <taxon>Sphingobacteriia</taxon>
        <taxon>Sphingobacteriales</taxon>
        <taxon>Sphingobacteriaceae</taxon>
        <taxon>Sphingobacterium</taxon>
    </lineage>
</organism>
<sequence length="93" mass="10340">MEVIQKDGERHGSFEVTDQGRSVAQMTYTWAGPTKFIIDHTEVSENYTGKGLGRQMLSAAVDFAREKGLKILPLCPFAKSVFDKEADLADVLF</sequence>
<dbReference type="EMBL" id="LR590484">
    <property type="protein sequence ID" value="VTR50738.1"/>
    <property type="molecule type" value="Genomic_DNA"/>
</dbReference>
<dbReference type="EC" id="2.3.1.-" evidence="3"/>
<gene>
    <name evidence="3" type="ORF">ABTW24_15285</name>
    <name evidence="4" type="ORF">NCTC11429_04172</name>
</gene>
<dbReference type="Proteomes" id="UP001566204">
    <property type="component" value="Unassembled WGS sequence"/>
</dbReference>